<organism evidence="6 7">
    <name type="scientific">Phyllobacterium salinisoli</name>
    <dbReference type="NCBI Taxonomy" id="1899321"/>
    <lineage>
        <taxon>Bacteria</taxon>
        <taxon>Pseudomonadati</taxon>
        <taxon>Pseudomonadota</taxon>
        <taxon>Alphaproteobacteria</taxon>
        <taxon>Hyphomicrobiales</taxon>
        <taxon>Phyllobacteriaceae</taxon>
        <taxon>Phyllobacterium</taxon>
    </lineage>
</organism>
<keyword evidence="1 4" id="KW-0479">Metal-binding</keyword>
<dbReference type="InterPro" id="IPR011032">
    <property type="entry name" value="GroES-like_sf"/>
</dbReference>
<dbReference type="Gene3D" id="3.90.180.10">
    <property type="entry name" value="Medium-chain alcohol dehydrogenases, catalytic domain"/>
    <property type="match status" value="1"/>
</dbReference>
<dbReference type="Pfam" id="PF00107">
    <property type="entry name" value="ADH_zinc_N"/>
    <property type="match status" value="1"/>
</dbReference>
<evidence type="ECO:0000259" key="5">
    <source>
        <dbReference type="SMART" id="SM00829"/>
    </source>
</evidence>
<keyword evidence="2 4" id="KW-0862">Zinc</keyword>
<sequence>MIKALRIESENVTRFAEIDEVPLLPDHVRVRVRHVGLCGSDLNTFKGLNPLVQLPRIPGHEIGGEIMETGAGVDATRYAAGRRVIVLPYTNCGECTACRKGRLNACRYNKTLGVQQNGGLADEIVLPAEKLILNDTLEPRHLALVEPLSVGFHAVARGRVGSGDTVAVLGCGMIGMGVLIGAVARGAKVIAIDPSAEKRELALRLGAAHVLTSGDHVVETVTELTAGDGVDIALEAVGLPITFTQAVDLACFAGRVVYVGYSKAPVTYQTQFFNLKELDIMGSRNATLADFEAVISHLEKLGPEADSLISKIFPFTEAEEALPYWDANRNDVLKIVIERV</sequence>
<evidence type="ECO:0000256" key="3">
    <source>
        <dbReference type="ARBA" id="ARBA00023002"/>
    </source>
</evidence>
<proteinExistence type="inferred from homology"/>
<dbReference type="InterPro" id="IPR020843">
    <property type="entry name" value="ER"/>
</dbReference>
<comment type="cofactor">
    <cofactor evidence="4">
        <name>Zn(2+)</name>
        <dbReference type="ChEBI" id="CHEBI:29105"/>
    </cofactor>
</comment>
<reference evidence="6 7" key="1">
    <citation type="submission" date="2018-07" db="EMBL/GenBank/DDBJ databases">
        <title>The draft genome of Phyllobacterium salinisoli.</title>
        <authorList>
            <person name="Liu L."/>
            <person name="Li L."/>
            <person name="Zhang X."/>
            <person name="Liang L."/>
        </authorList>
    </citation>
    <scope>NUCLEOTIDE SEQUENCE [LARGE SCALE GENOMIC DNA]</scope>
    <source>
        <strain evidence="6 7">LLAN61</strain>
    </source>
</reference>
<dbReference type="RefSeq" id="WP_114441502.1">
    <property type="nucleotide sequence ID" value="NZ_QOZG01000006.1"/>
</dbReference>
<dbReference type="SUPFAM" id="SSF50129">
    <property type="entry name" value="GroES-like"/>
    <property type="match status" value="1"/>
</dbReference>
<evidence type="ECO:0000256" key="4">
    <source>
        <dbReference type="RuleBase" id="RU361277"/>
    </source>
</evidence>
<dbReference type="GO" id="GO:0016616">
    <property type="term" value="F:oxidoreductase activity, acting on the CH-OH group of donors, NAD or NADP as acceptor"/>
    <property type="evidence" value="ECO:0007669"/>
    <property type="project" value="UniProtKB-ARBA"/>
</dbReference>
<dbReference type="PANTHER" id="PTHR43401">
    <property type="entry name" value="L-THREONINE 3-DEHYDROGENASE"/>
    <property type="match status" value="1"/>
</dbReference>
<gene>
    <name evidence="6" type="ORF">DUT91_15910</name>
</gene>
<dbReference type="SMART" id="SM00829">
    <property type="entry name" value="PKS_ER"/>
    <property type="match status" value="1"/>
</dbReference>
<dbReference type="EMBL" id="QOZG01000006">
    <property type="protein sequence ID" value="RCS22961.1"/>
    <property type="molecule type" value="Genomic_DNA"/>
</dbReference>
<dbReference type="Gene3D" id="3.40.50.720">
    <property type="entry name" value="NAD(P)-binding Rossmann-like Domain"/>
    <property type="match status" value="1"/>
</dbReference>
<name>A0A368K164_9HYPH</name>
<evidence type="ECO:0000256" key="2">
    <source>
        <dbReference type="ARBA" id="ARBA00022833"/>
    </source>
</evidence>
<feature type="domain" description="Enoyl reductase (ER)" evidence="5">
    <location>
        <begin position="9"/>
        <end position="333"/>
    </location>
</feature>
<dbReference type="PROSITE" id="PS00059">
    <property type="entry name" value="ADH_ZINC"/>
    <property type="match status" value="1"/>
</dbReference>
<comment type="caution">
    <text evidence="6">The sequence shown here is derived from an EMBL/GenBank/DDBJ whole genome shotgun (WGS) entry which is preliminary data.</text>
</comment>
<dbReference type="Proteomes" id="UP000253420">
    <property type="component" value="Unassembled WGS sequence"/>
</dbReference>
<accession>A0A368K164</accession>
<dbReference type="InterPro" id="IPR036291">
    <property type="entry name" value="NAD(P)-bd_dom_sf"/>
</dbReference>
<dbReference type="InterPro" id="IPR002328">
    <property type="entry name" value="ADH_Zn_CS"/>
</dbReference>
<dbReference type="PANTHER" id="PTHR43401:SF2">
    <property type="entry name" value="L-THREONINE 3-DEHYDROGENASE"/>
    <property type="match status" value="1"/>
</dbReference>
<dbReference type="GO" id="GO:0008270">
    <property type="term" value="F:zinc ion binding"/>
    <property type="evidence" value="ECO:0007669"/>
    <property type="project" value="InterPro"/>
</dbReference>
<dbReference type="AlphaFoldDB" id="A0A368K164"/>
<dbReference type="OrthoDB" id="9809185at2"/>
<dbReference type="InterPro" id="IPR013149">
    <property type="entry name" value="ADH-like_C"/>
</dbReference>
<evidence type="ECO:0000313" key="7">
    <source>
        <dbReference type="Proteomes" id="UP000253420"/>
    </source>
</evidence>
<keyword evidence="7" id="KW-1185">Reference proteome</keyword>
<dbReference type="Pfam" id="PF08240">
    <property type="entry name" value="ADH_N"/>
    <property type="match status" value="1"/>
</dbReference>
<dbReference type="SUPFAM" id="SSF51735">
    <property type="entry name" value="NAD(P)-binding Rossmann-fold domains"/>
    <property type="match status" value="1"/>
</dbReference>
<dbReference type="CDD" id="cd08261">
    <property type="entry name" value="Zn_ADH7"/>
    <property type="match status" value="1"/>
</dbReference>
<keyword evidence="3" id="KW-0560">Oxidoreductase</keyword>
<dbReference type="InterPro" id="IPR050129">
    <property type="entry name" value="Zn_alcohol_dh"/>
</dbReference>
<dbReference type="InterPro" id="IPR013154">
    <property type="entry name" value="ADH-like_N"/>
</dbReference>
<evidence type="ECO:0000256" key="1">
    <source>
        <dbReference type="ARBA" id="ARBA00022723"/>
    </source>
</evidence>
<evidence type="ECO:0000313" key="6">
    <source>
        <dbReference type="EMBL" id="RCS22961.1"/>
    </source>
</evidence>
<protein>
    <submittedName>
        <fullName evidence="6">Sorbitol dehydrogenase</fullName>
    </submittedName>
</protein>
<comment type="similarity">
    <text evidence="4">Belongs to the zinc-containing alcohol dehydrogenase family.</text>
</comment>